<keyword evidence="2" id="KW-1185">Reference proteome</keyword>
<gene>
    <name evidence="1" type="ORF">E1A91_D10G133800v1</name>
</gene>
<accession>A0A5D2T8T0</accession>
<dbReference type="AlphaFoldDB" id="A0A5D2T8T0"/>
<name>A0A5D2T8T0_GOSMU</name>
<protein>
    <submittedName>
        <fullName evidence="1">Uncharacterized protein</fullName>
    </submittedName>
</protein>
<evidence type="ECO:0000313" key="1">
    <source>
        <dbReference type="EMBL" id="TYI60863.1"/>
    </source>
</evidence>
<dbReference type="EMBL" id="CM017658">
    <property type="protein sequence ID" value="TYI60863.1"/>
    <property type="molecule type" value="Genomic_DNA"/>
</dbReference>
<dbReference type="Proteomes" id="UP000323597">
    <property type="component" value="Chromosome D10"/>
</dbReference>
<organism evidence="1 2">
    <name type="scientific">Gossypium mustelinum</name>
    <name type="common">Cotton</name>
    <name type="synonym">Gossypium caicoense</name>
    <dbReference type="NCBI Taxonomy" id="34275"/>
    <lineage>
        <taxon>Eukaryota</taxon>
        <taxon>Viridiplantae</taxon>
        <taxon>Streptophyta</taxon>
        <taxon>Embryophyta</taxon>
        <taxon>Tracheophyta</taxon>
        <taxon>Spermatophyta</taxon>
        <taxon>Magnoliopsida</taxon>
        <taxon>eudicotyledons</taxon>
        <taxon>Gunneridae</taxon>
        <taxon>Pentapetalae</taxon>
        <taxon>rosids</taxon>
        <taxon>malvids</taxon>
        <taxon>Malvales</taxon>
        <taxon>Malvaceae</taxon>
        <taxon>Malvoideae</taxon>
        <taxon>Gossypium</taxon>
    </lineage>
</organism>
<proteinExistence type="predicted"/>
<evidence type="ECO:0000313" key="2">
    <source>
        <dbReference type="Proteomes" id="UP000323597"/>
    </source>
</evidence>
<reference evidence="1 2" key="1">
    <citation type="submission" date="2019-07" db="EMBL/GenBank/DDBJ databases">
        <title>WGS assembly of Gossypium mustelinum.</title>
        <authorList>
            <person name="Chen Z.J."/>
            <person name="Sreedasyam A."/>
            <person name="Ando A."/>
            <person name="Song Q."/>
            <person name="De L."/>
            <person name="Hulse-Kemp A."/>
            <person name="Ding M."/>
            <person name="Ye W."/>
            <person name="Kirkbride R."/>
            <person name="Jenkins J."/>
            <person name="Plott C."/>
            <person name="Lovell J."/>
            <person name="Lin Y.-M."/>
            <person name="Vaughn R."/>
            <person name="Liu B."/>
            <person name="Li W."/>
            <person name="Simpson S."/>
            <person name="Scheffler B."/>
            <person name="Saski C."/>
            <person name="Grover C."/>
            <person name="Hu G."/>
            <person name="Conover J."/>
            <person name="Carlson J."/>
            <person name="Shu S."/>
            <person name="Boston L."/>
            <person name="Williams M."/>
            <person name="Peterson D."/>
            <person name="Mcgee K."/>
            <person name="Jones D."/>
            <person name="Wendel J."/>
            <person name="Stelly D."/>
            <person name="Grimwood J."/>
            <person name="Schmutz J."/>
        </authorList>
    </citation>
    <scope>NUCLEOTIDE SEQUENCE [LARGE SCALE GENOMIC DNA]</scope>
    <source>
        <strain evidence="1">1408120.09</strain>
    </source>
</reference>
<sequence>MGLPGTEESSWSVRRRVGEVDAWQWCSMRGAEPGLTAAQRISETLGVSGIFLKSGHSVLGRVGLLGLELGLKRVLGYVDLG</sequence>